<accession>A0AAD9IYD0</accession>
<protein>
    <submittedName>
        <fullName evidence="1">Uncharacterized protein</fullName>
    </submittedName>
</protein>
<proteinExistence type="predicted"/>
<dbReference type="EMBL" id="JAODUP010000940">
    <property type="protein sequence ID" value="KAK2142560.1"/>
    <property type="molecule type" value="Genomic_DNA"/>
</dbReference>
<sequence>MSDRFAANHAAIQPVNKEWMKSSNELNCHLHPLDTIASSTRAASKKIDGTVTGHLHGKDCFAANAVLQMNKLRFNDGKGDPKGFVLFLISNGLHKGLIDRYRGNRLHVLFHLCGIYHEYHTIFVNFLRTGTSCGGLKSAILKDFLSTTCRVEMQVLGLFGKFHVRGPILAIHECIANMGPRTWNLLSSELYTNSAHQTLIHISGFSSRFRRAVIR</sequence>
<dbReference type="AlphaFoldDB" id="A0AAD9IYD0"/>
<reference evidence="1" key="1">
    <citation type="journal article" date="2023" name="Mol. Biol. Evol.">
        <title>Third-Generation Sequencing Reveals the Adaptive Role of the Epigenome in Three Deep-Sea Polychaetes.</title>
        <authorList>
            <person name="Perez M."/>
            <person name="Aroh O."/>
            <person name="Sun Y."/>
            <person name="Lan Y."/>
            <person name="Juniper S.K."/>
            <person name="Young C.R."/>
            <person name="Angers B."/>
            <person name="Qian P.Y."/>
        </authorList>
    </citation>
    <scope>NUCLEOTIDE SEQUENCE</scope>
    <source>
        <strain evidence="1">P08H-3</strain>
    </source>
</reference>
<dbReference type="Proteomes" id="UP001208570">
    <property type="component" value="Unassembled WGS sequence"/>
</dbReference>
<organism evidence="1 2">
    <name type="scientific">Paralvinella palmiformis</name>
    <dbReference type="NCBI Taxonomy" id="53620"/>
    <lineage>
        <taxon>Eukaryota</taxon>
        <taxon>Metazoa</taxon>
        <taxon>Spiralia</taxon>
        <taxon>Lophotrochozoa</taxon>
        <taxon>Annelida</taxon>
        <taxon>Polychaeta</taxon>
        <taxon>Sedentaria</taxon>
        <taxon>Canalipalpata</taxon>
        <taxon>Terebellida</taxon>
        <taxon>Terebelliformia</taxon>
        <taxon>Alvinellidae</taxon>
        <taxon>Paralvinella</taxon>
    </lineage>
</organism>
<gene>
    <name evidence="1" type="ORF">LSH36_941g00059</name>
</gene>
<keyword evidence="2" id="KW-1185">Reference proteome</keyword>
<comment type="caution">
    <text evidence="1">The sequence shown here is derived from an EMBL/GenBank/DDBJ whole genome shotgun (WGS) entry which is preliminary data.</text>
</comment>
<evidence type="ECO:0000313" key="1">
    <source>
        <dbReference type="EMBL" id="KAK2142560.1"/>
    </source>
</evidence>
<evidence type="ECO:0000313" key="2">
    <source>
        <dbReference type="Proteomes" id="UP001208570"/>
    </source>
</evidence>
<name>A0AAD9IYD0_9ANNE</name>